<dbReference type="PROSITE" id="PS51257">
    <property type="entry name" value="PROKAR_LIPOPROTEIN"/>
    <property type="match status" value="1"/>
</dbReference>
<evidence type="ECO:0000256" key="5">
    <source>
        <dbReference type="ARBA" id="ARBA00030073"/>
    </source>
</evidence>
<evidence type="ECO:0000256" key="4">
    <source>
        <dbReference type="ARBA" id="ARBA00015035"/>
    </source>
</evidence>
<comment type="function">
    <text evidence="1">Catalyzes an early step in riboflavin biosynthesis, the NADPH-dependent reduction of the ribose side chain of 2,5-diamino-6-ribosylamino-4(3H)-pyrimidinone 5'-phosphate, yielding 2,5-diamino-6-ribitylamino-4(3H)-pyrimidinone 5'-phosphate.</text>
</comment>
<accession>A0A9P6WTT7</accession>
<organism evidence="10 11">
    <name type="scientific">Rhizopus oryzae</name>
    <name type="common">Mucormycosis agent</name>
    <name type="synonym">Rhizopus arrhizus var. delemar</name>
    <dbReference type="NCBI Taxonomy" id="64495"/>
    <lineage>
        <taxon>Eukaryota</taxon>
        <taxon>Fungi</taxon>
        <taxon>Fungi incertae sedis</taxon>
        <taxon>Mucoromycota</taxon>
        <taxon>Mucoromycotina</taxon>
        <taxon>Mucoromycetes</taxon>
        <taxon>Mucorales</taxon>
        <taxon>Mucorineae</taxon>
        <taxon>Rhizopodaceae</taxon>
        <taxon>Rhizopus</taxon>
    </lineage>
</organism>
<feature type="domain" description="Bacterial bifunctional deaminase-reductase C-terminal" evidence="9">
    <location>
        <begin position="2"/>
        <end position="53"/>
    </location>
</feature>
<sequence length="99" mass="10829">MMRWLAQEQFNEVHVEAGAGLSGALVAAGCVDELLLYLAPVLLGDAAGMVRLPMLEHLDAAQRYEFIDAARLGADMRLRARVPGTWRQLMQRVALPALA</sequence>
<dbReference type="SUPFAM" id="SSF53597">
    <property type="entry name" value="Dihydrofolate reductase-like"/>
    <property type="match status" value="1"/>
</dbReference>
<evidence type="ECO:0000259" key="9">
    <source>
        <dbReference type="Pfam" id="PF01872"/>
    </source>
</evidence>
<comment type="similarity">
    <text evidence="2">Belongs to the HTP reductase family.</text>
</comment>
<reference evidence="10" key="1">
    <citation type="journal article" date="2020" name="Microb. Genom.">
        <title>Genetic diversity of clinical and environmental Mucorales isolates obtained from an investigation of mucormycosis cases among solid organ transplant recipients.</title>
        <authorList>
            <person name="Nguyen M.H."/>
            <person name="Kaul D."/>
            <person name="Muto C."/>
            <person name="Cheng S.J."/>
            <person name="Richter R.A."/>
            <person name="Bruno V.M."/>
            <person name="Liu G."/>
            <person name="Beyhan S."/>
            <person name="Sundermann A.J."/>
            <person name="Mounaud S."/>
            <person name="Pasculle A.W."/>
            <person name="Nierman W.C."/>
            <person name="Driscoll E."/>
            <person name="Cumbie R."/>
            <person name="Clancy C.J."/>
            <person name="Dupont C.L."/>
        </authorList>
    </citation>
    <scope>NUCLEOTIDE SEQUENCE</scope>
    <source>
        <strain evidence="10">GL11</strain>
    </source>
</reference>
<evidence type="ECO:0000256" key="2">
    <source>
        <dbReference type="ARBA" id="ARBA00009723"/>
    </source>
</evidence>
<dbReference type="EMBL" id="JAANQT010008864">
    <property type="protein sequence ID" value="KAG1279535.1"/>
    <property type="molecule type" value="Genomic_DNA"/>
</dbReference>
<dbReference type="InterPro" id="IPR002734">
    <property type="entry name" value="RibDG_C"/>
</dbReference>
<dbReference type="AlphaFoldDB" id="A0A9P6WTT7"/>
<dbReference type="Pfam" id="PF01872">
    <property type="entry name" value="RibD_C"/>
    <property type="match status" value="1"/>
</dbReference>
<dbReference type="GO" id="GO:0009231">
    <property type="term" value="P:riboflavin biosynthetic process"/>
    <property type="evidence" value="ECO:0007669"/>
    <property type="project" value="InterPro"/>
</dbReference>
<evidence type="ECO:0000313" key="11">
    <source>
        <dbReference type="Proteomes" id="UP000716291"/>
    </source>
</evidence>
<dbReference type="InterPro" id="IPR024072">
    <property type="entry name" value="DHFR-like_dom_sf"/>
</dbReference>
<dbReference type="GO" id="GO:0008703">
    <property type="term" value="F:5-amino-6-(5-phosphoribosylamino)uracil reductase activity"/>
    <property type="evidence" value="ECO:0007669"/>
    <property type="project" value="InterPro"/>
</dbReference>
<dbReference type="Proteomes" id="UP000716291">
    <property type="component" value="Unassembled WGS sequence"/>
</dbReference>
<comment type="catalytic activity">
    <reaction evidence="7">
        <text>2,5-diamino-6-(1-D-ribitylamino)pyrimidin-4(3H)-one 5'-phosphate + NAD(+) = 2,5-diamino-6-(1-D-ribosylamino)pyrimidin-4(3H)-one 5'-phosphate + NADH + H(+)</text>
        <dbReference type="Rhea" id="RHEA:27274"/>
        <dbReference type="ChEBI" id="CHEBI:15378"/>
        <dbReference type="ChEBI" id="CHEBI:57540"/>
        <dbReference type="ChEBI" id="CHEBI:57945"/>
        <dbReference type="ChEBI" id="CHEBI:58890"/>
        <dbReference type="ChEBI" id="CHEBI:59545"/>
        <dbReference type="EC" id="1.1.1.302"/>
    </reaction>
</comment>
<evidence type="ECO:0000256" key="3">
    <source>
        <dbReference type="ARBA" id="ARBA00012851"/>
    </source>
</evidence>
<name>A0A9P6WTT7_RHIOR</name>
<evidence type="ECO:0000313" key="10">
    <source>
        <dbReference type="EMBL" id="KAG1279535.1"/>
    </source>
</evidence>
<comment type="catalytic activity">
    <reaction evidence="8">
        <text>2,5-diamino-6-(1-D-ribitylamino)pyrimidin-4(3H)-one 5'-phosphate + NADP(+) = 2,5-diamino-6-(1-D-ribosylamino)pyrimidin-4(3H)-one 5'-phosphate + NADPH + H(+)</text>
        <dbReference type="Rhea" id="RHEA:27278"/>
        <dbReference type="ChEBI" id="CHEBI:15378"/>
        <dbReference type="ChEBI" id="CHEBI:57783"/>
        <dbReference type="ChEBI" id="CHEBI:58349"/>
        <dbReference type="ChEBI" id="CHEBI:58890"/>
        <dbReference type="ChEBI" id="CHEBI:59545"/>
        <dbReference type="EC" id="1.1.1.302"/>
    </reaction>
</comment>
<dbReference type="EC" id="1.1.1.302" evidence="3"/>
<comment type="caution">
    <text evidence="10">The sequence shown here is derived from an EMBL/GenBank/DDBJ whole genome shotgun (WGS) entry which is preliminary data.</text>
</comment>
<keyword evidence="11" id="KW-1185">Reference proteome</keyword>
<proteinExistence type="inferred from homology"/>
<gene>
    <name evidence="10" type="ORF">G6F64_014573</name>
</gene>
<dbReference type="Gene3D" id="3.40.430.10">
    <property type="entry name" value="Dihydrofolate Reductase, subunit A"/>
    <property type="match status" value="1"/>
</dbReference>
<evidence type="ECO:0000256" key="7">
    <source>
        <dbReference type="ARBA" id="ARBA00047550"/>
    </source>
</evidence>
<evidence type="ECO:0000256" key="6">
    <source>
        <dbReference type="ARBA" id="ARBA00031630"/>
    </source>
</evidence>
<evidence type="ECO:0000256" key="1">
    <source>
        <dbReference type="ARBA" id="ARBA00003555"/>
    </source>
</evidence>
<evidence type="ECO:0000256" key="8">
    <source>
        <dbReference type="ARBA" id="ARBA00049020"/>
    </source>
</evidence>
<protein>
    <recommendedName>
        <fullName evidence="4">2,5-diamino-6-ribosylamino-4(3H)-pyrimidinone 5'-phosphate reductase</fullName>
        <ecNumber evidence="3">1.1.1.302</ecNumber>
    </recommendedName>
    <alternativeName>
        <fullName evidence="6">2,5-diamino-6-(5-phospho-D-ribosylamino)pyrimidin-4(3H)-one reductase</fullName>
    </alternativeName>
    <alternativeName>
        <fullName evidence="5">2,5-diamino-6-ribitylamino-4(3H)-pyrimidinone 5'-phosphate synthase</fullName>
    </alternativeName>
</protein>